<evidence type="ECO:0000313" key="2">
    <source>
        <dbReference type="EMBL" id="SVE29584.1"/>
    </source>
</evidence>
<protein>
    <recommendedName>
        <fullName evidence="1">ABM domain-containing protein</fullName>
    </recommendedName>
</protein>
<accession>A0A383CBR9</accession>
<evidence type="ECO:0000259" key="1">
    <source>
        <dbReference type="PROSITE" id="PS51725"/>
    </source>
</evidence>
<sequence length="101" mass="11345">MIHVIASITVKASERDAFLEIFKANVPKVLEEEGCVEYSATVDFPTEVPIQETNANVVTVVEKWETFPHLEAHFTAPHMLEYKAKVEGMVEDVSLKILEDA</sequence>
<feature type="domain" description="ABM" evidence="1">
    <location>
        <begin position="2"/>
        <end position="98"/>
    </location>
</feature>
<dbReference type="PANTHER" id="PTHR33336">
    <property type="entry name" value="QUINOL MONOOXYGENASE YGIN-RELATED"/>
    <property type="match status" value="1"/>
</dbReference>
<dbReference type="GO" id="GO:0005829">
    <property type="term" value="C:cytosol"/>
    <property type="evidence" value="ECO:0007669"/>
    <property type="project" value="TreeGrafter"/>
</dbReference>
<dbReference type="GO" id="GO:0016491">
    <property type="term" value="F:oxidoreductase activity"/>
    <property type="evidence" value="ECO:0007669"/>
    <property type="project" value="TreeGrafter"/>
</dbReference>
<dbReference type="Pfam" id="PF03992">
    <property type="entry name" value="ABM"/>
    <property type="match status" value="1"/>
</dbReference>
<dbReference type="InterPro" id="IPR050744">
    <property type="entry name" value="AI-2_Isomerase_LsrG"/>
</dbReference>
<dbReference type="Gene3D" id="3.30.70.100">
    <property type="match status" value="1"/>
</dbReference>
<dbReference type="AlphaFoldDB" id="A0A383CBR9"/>
<dbReference type="PANTHER" id="PTHR33336:SF3">
    <property type="entry name" value="ABM DOMAIN-CONTAINING PROTEIN"/>
    <property type="match status" value="1"/>
</dbReference>
<gene>
    <name evidence="2" type="ORF">METZ01_LOCUS482438</name>
</gene>
<proteinExistence type="predicted"/>
<dbReference type="PROSITE" id="PS51725">
    <property type="entry name" value="ABM"/>
    <property type="match status" value="1"/>
</dbReference>
<reference evidence="2" key="1">
    <citation type="submission" date="2018-05" db="EMBL/GenBank/DDBJ databases">
        <authorList>
            <person name="Lanie J.A."/>
            <person name="Ng W.-L."/>
            <person name="Kazmierczak K.M."/>
            <person name="Andrzejewski T.M."/>
            <person name="Davidsen T.M."/>
            <person name="Wayne K.J."/>
            <person name="Tettelin H."/>
            <person name="Glass J.I."/>
            <person name="Rusch D."/>
            <person name="Podicherti R."/>
            <person name="Tsui H.-C.T."/>
            <person name="Winkler M.E."/>
        </authorList>
    </citation>
    <scope>NUCLEOTIDE SEQUENCE</scope>
</reference>
<dbReference type="InterPro" id="IPR007138">
    <property type="entry name" value="ABM_dom"/>
</dbReference>
<name>A0A383CBR9_9ZZZZ</name>
<dbReference type="SUPFAM" id="SSF54909">
    <property type="entry name" value="Dimeric alpha+beta barrel"/>
    <property type="match status" value="1"/>
</dbReference>
<dbReference type="EMBL" id="UINC01207484">
    <property type="protein sequence ID" value="SVE29584.1"/>
    <property type="molecule type" value="Genomic_DNA"/>
</dbReference>
<organism evidence="2">
    <name type="scientific">marine metagenome</name>
    <dbReference type="NCBI Taxonomy" id="408172"/>
    <lineage>
        <taxon>unclassified sequences</taxon>
        <taxon>metagenomes</taxon>
        <taxon>ecological metagenomes</taxon>
    </lineage>
</organism>
<dbReference type="InterPro" id="IPR011008">
    <property type="entry name" value="Dimeric_a/b-barrel"/>
</dbReference>